<dbReference type="RefSeq" id="WP_379710184.1">
    <property type="nucleotide sequence ID" value="NZ_JBHTBS010000002.1"/>
</dbReference>
<reference evidence="8" key="1">
    <citation type="journal article" date="2019" name="Int. J. Syst. Evol. Microbiol.">
        <title>The Global Catalogue of Microorganisms (GCM) 10K type strain sequencing project: providing services to taxonomists for standard genome sequencing and annotation.</title>
        <authorList>
            <consortium name="The Broad Institute Genomics Platform"/>
            <consortium name="The Broad Institute Genome Sequencing Center for Infectious Disease"/>
            <person name="Wu L."/>
            <person name="Ma J."/>
        </authorList>
    </citation>
    <scope>NUCLEOTIDE SEQUENCE [LARGE SCALE GENOMIC DNA]</scope>
    <source>
        <strain evidence="8">CGMCC 4.1467</strain>
    </source>
</reference>
<organism evidence="7 8">
    <name type="scientific">Haloferula chungangensis</name>
    <dbReference type="NCBI Taxonomy" id="1048331"/>
    <lineage>
        <taxon>Bacteria</taxon>
        <taxon>Pseudomonadati</taxon>
        <taxon>Verrucomicrobiota</taxon>
        <taxon>Verrucomicrobiia</taxon>
        <taxon>Verrucomicrobiales</taxon>
        <taxon>Verrucomicrobiaceae</taxon>
        <taxon>Haloferula</taxon>
    </lineage>
</organism>
<dbReference type="InterPro" id="IPR004960">
    <property type="entry name" value="LipA_acyltrans"/>
</dbReference>
<protein>
    <submittedName>
        <fullName evidence="7">Lysophospholipid acyltransferase family protein</fullName>
    </submittedName>
</protein>
<evidence type="ECO:0000256" key="3">
    <source>
        <dbReference type="ARBA" id="ARBA00022519"/>
    </source>
</evidence>
<evidence type="ECO:0000256" key="2">
    <source>
        <dbReference type="ARBA" id="ARBA00022475"/>
    </source>
</evidence>
<evidence type="ECO:0000256" key="6">
    <source>
        <dbReference type="ARBA" id="ARBA00023315"/>
    </source>
</evidence>
<evidence type="ECO:0000313" key="7">
    <source>
        <dbReference type="EMBL" id="MFC7336672.1"/>
    </source>
</evidence>
<comment type="subcellular location">
    <subcellularLocation>
        <location evidence="1">Cell inner membrane</location>
    </subcellularLocation>
</comment>
<accession>A0ABW2L2Y0</accession>
<dbReference type="Proteomes" id="UP001596472">
    <property type="component" value="Unassembled WGS sequence"/>
</dbReference>
<name>A0ABW2L2Y0_9BACT</name>
<dbReference type="EMBL" id="JBHTBS010000002">
    <property type="protein sequence ID" value="MFC7336672.1"/>
    <property type="molecule type" value="Genomic_DNA"/>
</dbReference>
<dbReference type="GO" id="GO:0016746">
    <property type="term" value="F:acyltransferase activity"/>
    <property type="evidence" value="ECO:0007669"/>
    <property type="project" value="UniProtKB-KW"/>
</dbReference>
<evidence type="ECO:0000256" key="5">
    <source>
        <dbReference type="ARBA" id="ARBA00023136"/>
    </source>
</evidence>
<keyword evidence="4" id="KW-0808">Transferase</keyword>
<keyword evidence="8" id="KW-1185">Reference proteome</keyword>
<dbReference type="Pfam" id="PF03279">
    <property type="entry name" value="Lip_A_acyltrans"/>
    <property type="match status" value="1"/>
</dbReference>
<evidence type="ECO:0000313" key="8">
    <source>
        <dbReference type="Proteomes" id="UP001596472"/>
    </source>
</evidence>
<keyword evidence="5" id="KW-0472">Membrane</keyword>
<keyword evidence="3" id="KW-0997">Cell inner membrane</keyword>
<evidence type="ECO:0000256" key="4">
    <source>
        <dbReference type="ARBA" id="ARBA00022679"/>
    </source>
</evidence>
<gene>
    <name evidence="7" type="ORF">ACFQY0_05750</name>
</gene>
<proteinExistence type="predicted"/>
<keyword evidence="6 7" id="KW-0012">Acyltransferase</keyword>
<sequence length="461" mass="51179">MRVSIKHGDRMAAPSSDNPTLLHRLEYGAFRTVEGIMGLLPMDSCALLGRLCGRIFQFLSPKYRRLIRRNLRIATAENPLPPRELDQLIDETFRRVGANFLSSLKSATVTSEELSKSIEISRCDLLSREEAGNGLVVIMSHMGNWEIMAKLSGLHSGISRFGAIYRPLDNPLMDRLTNKRRAADGCQLFSRHDGFHAPIALLRSPGPLGVLSDQRAGAQGVVLPFFGKLTTSTPLPDLMARRAKAEVCTLAITTIGNGRWRAEMHSLGKSPGVAGMVKAMESTMRSSLADVFWFHDRWRADRIRPLSFYTKFDPEIARQASVPMRVLLTLRDDSQEDADVLFEALFAERPDLRIEWLTSLPGEHPDPRVVKHAWDHSAPDEHASGALDRIDDSHPAPLDAALLFGGTPVIAKAAKRAGLRSIIGCDVQGKPWTRSFPYPKCPDEWRDIASKLAEVPNPKKA</sequence>
<dbReference type="PANTHER" id="PTHR30606:SF10">
    <property type="entry name" value="PHOSPHATIDYLINOSITOL MANNOSIDE ACYLTRANSFERASE"/>
    <property type="match status" value="1"/>
</dbReference>
<evidence type="ECO:0000256" key="1">
    <source>
        <dbReference type="ARBA" id="ARBA00004533"/>
    </source>
</evidence>
<dbReference type="CDD" id="cd07984">
    <property type="entry name" value="LPLAT_LABLAT-like"/>
    <property type="match status" value="1"/>
</dbReference>
<dbReference type="PANTHER" id="PTHR30606">
    <property type="entry name" value="LIPID A BIOSYNTHESIS LAUROYL ACYLTRANSFERASE"/>
    <property type="match status" value="1"/>
</dbReference>
<comment type="caution">
    <text evidence="7">The sequence shown here is derived from an EMBL/GenBank/DDBJ whole genome shotgun (WGS) entry which is preliminary data.</text>
</comment>
<keyword evidence="2" id="KW-1003">Cell membrane</keyword>